<dbReference type="GO" id="GO:0008757">
    <property type="term" value="F:S-adenosylmethionine-dependent methyltransferase activity"/>
    <property type="evidence" value="ECO:0007669"/>
    <property type="project" value="InterPro"/>
</dbReference>
<dbReference type="VEuPathDB" id="FungiDB:PABG_01881"/>
<dbReference type="VEuPathDB" id="FungiDB:PADG_03513"/>
<reference evidence="2 3" key="1">
    <citation type="submission" date="2016-06" db="EMBL/GenBank/DDBJ databases">
        <authorList>
            <person name="Kjaerup R.B."/>
            <person name="Dalgaard T.S."/>
            <person name="Juul-Madsen H.R."/>
        </authorList>
    </citation>
    <scope>NUCLEOTIDE SEQUENCE [LARGE SCALE GENOMIC DNA]</scope>
    <source>
        <strain evidence="2 3">Pb300</strain>
    </source>
</reference>
<accession>A0A1D2JLN2</accession>
<proteinExistence type="predicted"/>
<protein>
    <recommendedName>
        <fullName evidence="1">Methyltransferase type 11 domain-containing protein</fullName>
    </recommendedName>
</protein>
<organism evidence="2 3">
    <name type="scientific">Paracoccidioides brasiliensis</name>
    <dbReference type="NCBI Taxonomy" id="121759"/>
    <lineage>
        <taxon>Eukaryota</taxon>
        <taxon>Fungi</taxon>
        <taxon>Dikarya</taxon>
        <taxon>Ascomycota</taxon>
        <taxon>Pezizomycotina</taxon>
        <taxon>Eurotiomycetes</taxon>
        <taxon>Eurotiomycetidae</taxon>
        <taxon>Onygenales</taxon>
        <taxon>Ajellomycetaceae</taxon>
        <taxon>Paracoccidioides</taxon>
    </lineage>
</organism>
<dbReference type="EMBL" id="LZYO01000037">
    <property type="protein sequence ID" value="ODH40892.1"/>
    <property type="molecule type" value="Genomic_DNA"/>
</dbReference>
<dbReference type="CDD" id="cd02440">
    <property type="entry name" value="AdoMet_MTases"/>
    <property type="match status" value="1"/>
</dbReference>
<sequence>MSSIYPDPCKVWSEFVPTYLKYHRSGNTSEATVQLVETANAALPFSKASTILDVGCGGGQIVNYIMERYNTVLPENARIVALDFVEGMVNLVREQQRDHINRGDAVWGQLETAELDATDLSSIKDGECSHVLAGFVYSGIPDSAKAIKEAHRILQDGGIVALTNMRDAEWLDLLQVVKEIRQDLPETPTAESFAPTWFEDAGTKAHLENAGFRDVKIRRIPIHYGAKSYQDLRGKLFDTVPFMPKWLKQMSEEEIERAKDLLVERVSKVHTSEPIALFGTATLAIGRK</sequence>
<comment type="caution">
    <text evidence="2">The sequence shown here is derived from an EMBL/GenBank/DDBJ whole genome shotgun (WGS) entry which is preliminary data.</text>
</comment>
<dbReference type="Proteomes" id="UP000242814">
    <property type="component" value="Unassembled WGS sequence"/>
</dbReference>
<evidence type="ECO:0000313" key="2">
    <source>
        <dbReference type="EMBL" id="ODH40892.1"/>
    </source>
</evidence>
<evidence type="ECO:0000259" key="1">
    <source>
        <dbReference type="Pfam" id="PF08241"/>
    </source>
</evidence>
<dbReference type="OMA" id="HDNACGP"/>
<dbReference type="AlphaFoldDB" id="A0A1D2JLN2"/>
<gene>
    <name evidence="2" type="ORF">ACO22_01491</name>
</gene>
<dbReference type="Pfam" id="PF08241">
    <property type="entry name" value="Methyltransf_11"/>
    <property type="match status" value="1"/>
</dbReference>
<dbReference type="SUPFAM" id="SSF53335">
    <property type="entry name" value="S-adenosyl-L-methionine-dependent methyltransferases"/>
    <property type="match status" value="1"/>
</dbReference>
<name>A0A1D2JLN2_PARBR</name>
<feature type="domain" description="Methyltransferase type 11" evidence="1">
    <location>
        <begin position="52"/>
        <end position="161"/>
    </location>
</feature>
<dbReference type="Gene3D" id="3.40.50.150">
    <property type="entry name" value="Vaccinia Virus protein VP39"/>
    <property type="match status" value="1"/>
</dbReference>
<dbReference type="InterPro" id="IPR029063">
    <property type="entry name" value="SAM-dependent_MTases_sf"/>
</dbReference>
<dbReference type="InterPro" id="IPR013216">
    <property type="entry name" value="Methyltransf_11"/>
</dbReference>
<dbReference type="PANTHER" id="PTHR43591">
    <property type="entry name" value="METHYLTRANSFERASE"/>
    <property type="match status" value="1"/>
</dbReference>
<evidence type="ECO:0000313" key="3">
    <source>
        <dbReference type="Proteomes" id="UP000242814"/>
    </source>
</evidence>